<dbReference type="Gene3D" id="3.90.180.10">
    <property type="entry name" value="Medium-chain alcohol dehydrogenases, catalytic domain"/>
    <property type="match status" value="1"/>
</dbReference>
<evidence type="ECO:0000256" key="4">
    <source>
        <dbReference type="RuleBase" id="RU361277"/>
    </source>
</evidence>
<evidence type="ECO:0000256" key="1">
    <source>
        <dbReference type="ARBA" id="ARBA00022723"/>
    </source>
</evidence>
<dbReference type="GO" id="GO:0008270">
    <property type="term" value="F:zinc ion binding"/>
    <property type="evidence" value="ECO:0007669"/>
    <property type="project" value="InterPro"/>
</dbReference>
<evidence type="ECO:0000256" key="2">
    <source>
        <dbReference type="ARBA" id="ARBA00022833"/>
    </source>
</evidence>
<dbReference type="RefSeq" id="WP_024094185.1">
    <property type="nucleotide sequence ID" value="NC_023134.1"/>
</dbReference>
<dbReference type="KEGG" id="plv:ERIC2_c20140"/>
<comment type="similarity">
    <text evidence="4">Belongs to the zinc-containing alcohol dehydrogenase family.</text>
</comment>
<dbReference type="Gene3D" id="3.40.50.720">
    <property type="entry name" value="NAD(P)-binding Rossmann-like Domain"/>
    <property type="match status" value="1"/>
</dbReference>
<dbReference type="Pfam" id="PF00107">
    <property type="entry name" value="ADH_zinc_N"/>
    <property type="match status" value="1"/>
</dbReference>
<dbReference type="InterPro" id="IPR011032">
    <property type="entry name" value="GroES-like_sf"/>
</dbReference>
<keyword evidence="3 6" id="KW-0560">Oxidoreductase</keyword>
<dbReference type="SMART" id="SM00829">
    <property type="entry name" value="PKS_ER"/>
    <property type="match status" value="1"/>
</dbReference>
<dbReference type="EC" id="1.1.1.103" evidence="6"/>
<dbReference type="PATRIC" id="fig|697284.3.peg.1939"/>
<dbReference type="PROSITE" id="PS00059">
    <property type="entry name" value="ADH_ZINC"/>
    <property type="match status" value="1"/>
</dbReference>
<keyword evidence="1 4" id="KW-0479">Metal-binding</keyword>
<evidence type="ECO:0000259" key="5">
    <source>
        <dbReference type="SMART" id="SM00829"/>
    </source>
</evidence>
<dbReference type="SUPFAM" id="SSF50129">
    <property type="entry name" value="GroES-like"/>
    <property type="match status" value="1"/>
</dbReference>
<evidence type="ECO:0000313" key="7">
    <source>
        <dbReference type="Proteomes" id="UP000029431"/>
    </source>
</evidence>
<dbReference type="Pfam" id="PF08240">
    <property type="entry name" value="ADH_N"/>
    <property type="match status" value="1"/>
</dbReference>
<keyword evidence="7" id="KW-1185">Reference proteome</keyword>
<feature type="domain" description="Enoyl reductase (ER)" evidence="5">
    <location>
        <begin position="13"/>
        <end position="345"/>
    </location>
</feature>
<proteinExistence type="inferred from homology"/>
<dbReference type="PANTHER" id="PTHR43401:SF2">
    <property type="entry name" value="L-THREONINE 3-DEHYDROGENASE"/>
    <property type="match status" value="1"/>
</dbReference>
<dbReference type="GO" id="GO:0008743">
    <property type="term" value="F:L-threonine 3-dehydrogenase activity"/>
    <property type="evidence" value="ECO:0007669"/>
    <property type="project" value="UniProtKB-EC"/>
</dbReference>
<dbReference type="InterPro" id="IPR013149">
    <property type="entry name" value="ADH-like_C"/>
</dbReference>
<keyword evidence="2 4" id="KW-0862">Zinc</keyword>
<dbReference type="eggNOG" id="COG1063">
    <property type="taxonomic scope" value="Bacteria"/>
</dbReference>
<gene>
    <name evidence="6" type="primary">tdh</name>
    <name evidence="6" type="ORF">ERIC2_c20140</name>
</gene>
<name>V9W9M7_9BACL</name>
<reference evidence="6 7" key="1">
    <citation type="journal article" date="2014" name="PLoS ONE">
        <title>How to Kill the Honey Bee Larva: Genomic Potential and Virulence Mechanisms of Paenibacillus larvae.</title>
        <authorList>
            <person name="Djukic M."/>
            <person name="Brzuszkiewicz E."/>
            <person name="Funfhaus A."/>
            <person name="Voss J."/>
            <person name="Gollnow K."/>
            <person name="Poppinga L."/>
            <person name="Liesegang H."/>
            <person name="Garcia-Gonzalez E."/>
            <person name="Genersch E."/>
            <person name="Daniel R."/>
        </authorList>
    </citation>
    <scope>NUCLEOTIDE SEQUENCE [LARGE SCALE GENOMIC DNA]</scope>
    <source>
        <strain evidence="6 7">DSM 25430</strain>
    </source>
</reference>
<organism evidence="6 7">
    <name type="scientific">Paenibacillus larvae subsp. larvae DSM 25430</name>
    <dbReference type="NCBI Taxonomy" id="697284"/>
    <lineage>
        <taxon>Bacteria</taxon>
        <taxon>Bacillati</taxon>
        <taxon>Bacillota</taxon>
        <taxon>Bacilli</taxon>
        <taxon>Bacillales</taxon>
        <taxon>Paenibacillaceae</taxon>
        <taxon>Paenibacillus</taxon>
    </lineage>
</organism>
<accession>V9W9M7</accession>
<evidence type="ECO:0000256" key="3">
    <source>
        <dbReference type="ARBA" id="ARBA00023002"/>
    </source>
</evidence>
<dbReference type="InterPro" id="IPR013154">
    <property type="entry name" value="ADH-like_N"/>
</dbReference>
<dbReference type="HOGENOM" id="CLU_026673_11_0_9"/>
<dbReference type="AlphaFoldDB" id="V9W9M7"/>
<dbReference type="InterPro" id="IPR036291">
    <property type="entry name" value="NAD(P)-bd_dom_sf"/>
</dbReference>
<evidence type="ECO:0000313" key="6">
    <source>
        <dbReference type="EMBL" id="AHD05807.1"/>
    </source>
</evidence>
<comment type="cofactor">
    <cofactor evidence="4">
        <name>Zn(2+)</name>
        <dbReference type="ChEBI" id="CHEBI:29105"/>
    </cofactor>
</comment>
<dbReference type="EMBL" id="CP003355">
    <property type="protein sequence ID" value="AHD05807.1"/>
    <property type="molecule type" value="Genomic_DNA"/>
</dbReference>
<sequence length="349" mass="37300">MSEVMKALVKTVGQPGAVYQEVPVPVQGLDEVKIRVLASSVCGTDLHIYNWDAWAQKTFRLPIVFGHEFCGIVEAVGEQVTNVQLGDYVSAEGHFACGLCRACRTGGAHVCRYTQSFGITVPGCFAQYTVVPARNIIANSKALPPQIACLQDPLGNAVQAVLSGDVVGKSVAVVGAGPIGLMAIAVAKACGAGFIAAVDINPYRLRMAEQMGSNKVINSKEHPHFAGSLKEAMGGEGPEIVLEMSGHPSAIREAFEAVAHAGRVSLLGIPTGEVPLDLSTGIIFKGVHVHGITGRRMYDTWYQMKGMLEQQRLDLSPLVTHTFTLDQYQEAFELVQSGQCGKIVFLHDV</sequence>
<dbReference type="PANTHER" id="PTHR43401">
    <property type="entry name" value="L-THREONINE 3-DEHYDROGENASE"/>
    <property type="match status" value="1"/>
</dbReference>
<dbReference type="Proteomes" id="UP000029431">
    <property type="component" value="Chromosome"/>
</dbReference>
<dbReference type="NCBIfam" id="NF003808">
    <property type="entry name" value="PRK05396.1"/>
    <property type="match status" value="1"/>
</dbReference>
<protein>
    <submittedName>
        <fullName evidence="6">L-threonine 3-dehydrogenase Tdh</fullName>
        <ecNumber evidence="6">1.1.1.103</ecNumber>
    </submittedName>
</protein>
<dbReference type="InterPro" id="IPR020843">
    <property type="entry name" value="ER"/>
</dbReference>
<dbReference type="InterPro" id="IPR002328">
    <property type="entry name" value="ADH_Zn_CS"/>
</dbReference>
<dbReference type="SUPFAM" id="SSF51735">
    <property type="entry name" value="NAD(P)-binding Rossmann-fold domains"/>
    <property type="match status" value="1"/>
</dbReference>
<dbReference type="InterPro" id="IPR050129">
    <property type="entry name" value="Zn_alcohol_dh"/>
</dbReference>